<dbReference type="InterPro" id="IPR058245">
    <property type="entry name" value="NreC/VraR/RcsB-like_REC"/>
</dbReference>
<feature type="modified residue" description="4-aspartylphosphate" evidence="5">
    <location>
        <position position="52"/>
    </location>
</feature>
<dbReference type="InterPro" id="IPR011006">
    <property type="entry name" value="CheY-like_superfamily"/>
</dbReference>
<feature type="domain" description="HTH luxR-type" evidence="6">
    <location>
        <begin position="144"/>
        <end position="214"/>
    </location>
</feature>
<dbReference type="Gene3D" id="3.40.50.2300">
    <property type="match status" value="1"/>
</dbReference>
<keyword evidence="9" id="KW-1185">Reference proteome</keyword>
<accession>A0ABW5G8B2</accession>
<dbReference type="SUPFAM" id="SSF88659">
    <property type="entry name" value="Sigma3 and sigma4 domains of RNA polymerase sigma factors"/>
    <property type="match status" value="1"/>
</dbReference>
<dbReference type="RefSeq" id="WP_345388474.1">
    <property type="nucleotide sequence ID" value="NZ_BAABHG010000003.1"/>
</dbReference>
<dbReference type="InterPro" id="IPR039420">
    <property type="entry name" value="WalR-like"/>
</dbReference>
<dbReference type="PROSITE" id="PS50043">
    <property type="entry name" value="HTH_LUXR_2"/>
    <property type="match status" value="1"/>
</dbReference>
<dbReference type="Proteomes" id="UP001597419">
    <property type="component" value="Unassembled WGS sequence"/>
</dbReference>
<dbReference type="SMART" id="SM00421">
    <property type="entry name" value="HTH_LUXR"/>
    <property type="match status" value="1"/>
</dbReference>
<comment type="caution">
    <text evidence="8">The sequence shown here is derived from an EMBL/GenBank/DDBJ whole genome shotgun (WGS) entry which is preliminary data.</text>
</comment>
<evidence type="ECO:0000256" key="4">
    <source>
        <dbReference type="ARBA" id="ARBA00023163"/>
    </source>
</evidence>
<dbReference type="InterPro" id="IPR001789">
    <property type="entry name" value="Sig_transdc_resp-reg_receiver"/>
</dbReference>
<evidence type="ECO:0000313" key="9">
    <source>
        <dbReference type="Proteomes" id="UP001597419"/>
    </source>
</evidence>
<evidence type="ECO:0000256" key="5">
    <source>
        <dbReference type="PROSITE-ProRule" id="PRU00169"/>
    </source>
</evidence>
<dbReference type="CDD" id="cd06170">
    <property type="entry name" value="LuxR_C_like"/>
    <property type="match status" value="1"/>
</dbReference>
<sequence length="216" mass="23194">MRVIIAEDLALLREGIVRLLSAHGFEVVAALEDGAQLADKLVELRPDVAVVDVRLPPTFTDEGLQAAIAARRRVPGLPILILSQYVEQIYARELVADGTGGVGYLLKDRVSDVDAFVEAVRRVAGGGTALDPTVISKLLHAKQRVLPLDRLSPREREVLAHMAQGRSNAAIGAALVITEKAVGKHTASIFTKLDLPVSEDDNRRVLAVLAYLNGAT</sequence>
<dbReference type="PRINTS" id="PR00038">
    <property type="entry name" value="HTHLUXR"/>
</dbReference>
<protein>
    <submittedName>
        <fullName evidence="8">Response regulator</fullName>
    </submittedName>
</protein>
<keyword evidence="1 5" id="KW-0597">Phosphoprotein</keyword>
<dbReference type="Pfam" id="PF00196">
    <property type="entry name" value="GerE"/>
    <property type="match status" value="1"/>
</dbReference>
<feature type="domain" description="Response regulatory" evidence="7">
    <location>
        <begin position="2"/>
        <end position="122"/>
    </location>
</feature>
<dbReference type="InterPro" id="IPR013324">
    <property type="entry name" value="RNA_pol_sigma_r3/r4-like"/>
</dbReference>
<keyword evidence="3" id="KW-0238">DNA-binding</keyword>
<dbReference type="EMBL" id="JBHUKU010000002">
    <property type="protein sequence ID" value="MFD2457293.1"/>
    <property type="molecule type" value="Genomic_DNA"/>
</dbReference>
<dbReference type="PANTHER" id="PTHR43214:SF24">
    <property type="entry name" value="TRANSCRIPTIONAL REGULATORY PROTEIN NARL-RELATED"/>
    <property type="match status" value="1"/>
</dbReference>
<dbReference type="PROSITE" id="PS50110">
    <property type="entry name" value="RESPONSE_REGULATORY"/>
    <property type="match status" value="1"/>
</dbReference>
<organism evidence="8 9">
    <name type="scientific">Amycolatopsis samaneae</name>
    <dbReference type="NCBI Taxonomy" id="664691"/>
    <lineage>
        <taxon>Bacteria</taxon>
        <taxon>Bacillati</taxon>
        <taxon>Actinomycetota</taxon>
        <taxon>Actinomycetes</taxon>
        <taxon>Pseudonocardiales</taxon>
        <taxon>Pseudonocardiaceae</taxon>
        <taxon>Amycolatopsis</taxon>
    </lineage>
</organism>
<evidence type="ECO:0000259" key="7">
    <source>
        <dbReference type="PROSITE" id="PS50110"/>
    </source>
</evidence>
<reference evidence="9" key="1">
    <citation type="journal article" date="2019" name="Int. J. Syst. Evol. Microbiol.">
        <title>The Global Catalogue of Microorganisms (GCM) 10K type strain sequencing project: providing services to taxonomists for standard genome sequencing and annotation.</title>
        <authorList>
            <consortium name="The Broad Institute Genomics Platform"/>
            <consortium name="The Broad Institute Genome Sequencing Center for Infectious Disease"/>
            <person name="Wu L."/>
            <person name="Ma J."/>
        </authorList>
    </citation>
    <scope>NUCLEOTIDE SEQUENCE [LARGE SCALE GENOMIC DNA]</scope>
    <source>
        <strain evidence="9">CGMCC 4.7643</strain>
    </source>
</reference>
<dbReference type="InterPro" id="IPR000792">
    <property type="entry name" value="Tscrpt_reg_LuxR_C"/>
</dbReference>
<evidence type="ECO:0000259" key="6">
    <source>
        <dbReference type="PROSITE" id="PS50043"/>
    </source>
</evidence>
<proteinExistence type="predicted"/>
<dbReference type="SUPFAM" id="SSF52172">
    <property type="entry name" value="CheY-like"/>
    <property type="match status" value="1"/>
</dbReference>
<gene>
    <name evidence="8" type="ORF">ACFSYJ_01725</name>
</gene>
<evidence type="ECO:0000256" key="3">
    <source>
        <dbReference type="ARBA" id="ARBA00023125"/>
    </source>
</evidence>
<evidence type="ECO:0000256" key="2">
    <source>
        <dbReference type="ARBA" id="ARBA00023015"/>
    </source>
</evidence>
<dbReference type="CDD" id="cd17535">
    <property type="entry name" value="REC_NarL-like"/>
    <property type="match status" value="1"/>
</dbReference>
<dbReference type="PANTHER" id="PTHR43214">
    <property type="entry name" value="TWO-COMPONENT RESPONSE REGULATOR"/>
    <property type="match status" value="1"/>
</dbReference>
<name>A0ABW5G8B2_9PSEU</name>
<dbReference type="SMART" id="SM00448">
    <property type="entry name" value="REC"/>
    <property type="match status" value="1"/>
</dbReference>
<dbReference type="Pfam" id="PF00072">
    <property type="entry name" value="Response_reg"/>
    <property type="match status" value="1"/>
</dbReference>
<keyword evidence="4" id="KW-0804">Transcription</keyword>
<keyword evidence="2" id="KW-0805">Transcription regulation</keyword>
<evidence type="ECO:0000313" key="8">
    <source>
        <dbReference type="EMBL" id="MFD2457293.1"/>
    </source>
</evidence>
<evidence type="ECO:0000256" key="1">
    <source>
        <dbReference type="ARBA" id="ARBA00022553"/>
    </source>
</evidence>